<dbReference type="InterPro" id="IPR008983">
    <property type="entry name" value="Tumour_necrosis_fac-like_dom"/>
</dbReference>
<feature type="compositionally biased region" description="Basic and acidic residues" evidence="5">
    <location>
        <begin position="17"/>
        <end position="40"/>
    </location>
</feature>
<evidence type="ECO:0000256" key="3">
    <source>
        <dbReference type="ARBA" id="ARBA00022729"/>
    </source>
</evidence>
<feature type="compositionally biased region" description="Low complexity" evidence="5">
    <location>
        <begin position="54"/>
        <end position="63"/>
    </location>
</feature>
<evidence type="ECO:0000256" key="4">
    <source>
        <dbReference type="SAM" id="Coils"/>
    </source>
</evidence>
<dbReference type="PANTHER" id="PTHR22923">
    <property type="entry name" value="CEREBELLIN-RELATED"/>
    <property type="match status" value="1"/>
</dbReference>
<evidence type="ECO:0000256" key="2">
    <source>
        <dbReference type="ARBA" id="ARBA00022525"/>
    </source>
</evidence>
<evidence type="ECO:0000313" key="8">
    <source>
        <dbReference type="Proteomes" id="UP000694557"/>
    </source>
</evidence>
<dbReference type="Pfam" id="PF00386">
    <property type="entry name" value="C1q"/>
    <property type="match status" value="1"/>
</dbReference>
<reference evidence="7" key="2">
    <citation type="submission" date="2025-09" db="UniProtKB">
        <authorList>
            <consortium name="Ensembl"/>
        </authorList>
    </citation>
    <scope>IDENTIFICATION</scope>
</reference>
<dbReference type="AlphaFoldDB" id="A0A8C7KUI5"/>
<evidence type="ECO:0000256" key="5">
    <source>
        <dbReference type="SAM" id="MobiDB-lite"/>
    </source>
</evidence>
<organism evidence="7 8">
    <name type="scientific">Oncorhynchus kisutch</name>
    <name type="common">Coho salmon</name>
    <name type="synonym">Salmo kisutch</name>
    <dbReference type="NCBI Taxonomy" id="8019"/>
    <lineage>
        <taxon>Eukaryota</taxon>
        <taxon>Metazoa</taxon>
        <taxon>Chordata</taxon>
        <taxon>Craniata</taxon>
        <taxon>Vertebrata</taxon>
        <taxon>Euteleostomi</taxon>
        <taxon>Actinopterygii</taxon>
        <taxon>Neopterygii</taxon>
        <taxon>Teleostei</taxon>
        <taxon>Protacanthopterygii</taxon>
        <taxon>Salmoniformes</taxon>
        <taxon>Salmonidae</taxon>
        <taxon>Salmoninae</taxon>
        <taxon>Oncorhynchus</taxon>
    </lineage>
</organism>
<comment type="subcellular location">
    <subcellularLocation>
        <location evidence="1">Secreted</location>
    </subcellularLocation>
</comment>
<keyword evidence="2" id="KW-0964">Secreted</keyword>
<dbReference type="PANTHER" id="PTHR22923:SF102">
    <property type="entry name" value="CEREBELLIN 13-RELATED"/>
    <property type="match status" value="1"/>
</dbReference>
<dbReference type="InterPro" id="IPR050822">
    <property type="entry name" value="Cerebellin_Synaptic_Org"/>
</dbReference>
<dbReference type="InterPro" id="IPR001073">
    <property type="entry name" value="C1q_dom"/>
</dbReference>
<keyword evidence="3" id="KW-0732">Signal</keyword>
<dbReference type="SUPFAM" id="SSF49842">
    <property type="entry name" value="TNF-like"/>
    <property type="match status" value="1"/>
</dbReference>
<dbReference type="SMART" id="SM00110">
    <property type="entry name" value="C1Q"/>
    <property type="match status" value="1"/>
</dbReference>
<name>A0A8C7KUI5_ONCKI</name>
<feature type="region of interest" description="Disordered" evidence="5">
    <location>
        <begin position="11"/>
        <end position="63"/>
    </location>
</feature>
<feature type="domain" description="C1q" evidence="6">
    <location>
        <begin position="180"/>
        <end position="312"/>
    </location>
</feature>
<accession>A0A8C7KUI5</accession>
<proteinExistence type="predicted"/>
<evidence type="ECO:0000256" key="1">
    <source>
        <dbReference type="ARBA" id="ARBA00004613"/>
    </source>
</evidence>
<dbReference type="PRINTS" id="PR00007">
    <property type="entry name" value="COMPLEMNTC1Q"/>
</dbReference>
<dbReference type="Ensembl" id="ENSOKIT00005110168.1">
    <property type="protein sequence ID" value="ENSOKIP00005102764.1"/>
    <property type="gene ID" value="ENSOKIG00005045279.1"/>
</dbReference>
<evidence type="ECO:0000313" key="7">
    <source>
        <dbReference type="Ensembl" id="ENSOKIP00005102764.1"/>
    </source>
</evidence>
<keyword evidence="4" id="KW-0175">Coiled coil</keyword>
<dbReference type="Proteomes" id="UP000694557">
    <property type="component" value="Unassembled WGS sequence"/>
</dbReference>
<feature type="coiled-coil region" evidence="4">
    <location>
        <begin position="79"/>
        <end position="106"/>
    </location>
</feature>
<reference evidence="7" key="1">
    <citation type="submission" date="2025-08" db="UniProtKB">
        <authorList>
            <consortium name="Ensembl"/>
        </authorList>
    </citation>
    <scope>IDENTIFICATION</scope>
</reference>
<dbReference type="GeneTree" id="ENSGT00940000163520"/>
<evidence type="ECO:0000259" key="6">
    <source>
        <dbReference type="PROSITE" id="PS50871"/>
    </source>
</evidence>
<dbReference type="PROSITE" id="PS50871">
    <property type="entry name" value="C1Q"/>
    <property type="match status" value="1"/>
</dbReference>
<sequence>MLLFCLSGAWSQGESGGVRENDITQKGHSEGGERKVREVQIESQGTEARETTHKQTSGQTTTTPDILTELKEMRHGGGTESGKNKVEEQKKEMTALREELSITTTQQQLQKNKVEELEKDNAGKASLRRNINICLVHCEVSTVKDLQIIPGQADELSAMGARVTASQKTEALDSCVFFLCSQIKSGLSAALTHSGGVGPFNTDTTLIYSKVFTNTGRAYNTTTTPVRGVYYFRFTAFENRTGKAMAVYPYHNDKRRMFNNDTNDQYYEYISNALSLELDEGDVVYMRLSAGRGLWDNSNNHNTFSGFLLFPV</sequence>
<protein>
    <recommendedName>
        <fullName evidence="6">C1q domain-containing protein</fullName>
    </recommendedName>
</protein>
<dbReference type="Gene3D" id="2.60.120.40">
    <property type="match status" value="1"/>
</dbReference>
<keyword evidence="8" id="KW-1185">Reference proteome</keyword>
<dbReference type="GO" id="GO:0005576">
    <property type="term" value="C:extracellular region"/>
    <property type="evidence" value="ECO:0007669"/>
    <property type="project" value="UniProtKB-SubCell"/>
</dbReference>